<feature type="domain" description="Methylmalonyl-CoA mutase alpha/beta chain catalytic" evidence="1">
    <location>
        <begin position="50"/>
        <end position="140"/>
    </location>
</feature>
<dbReference type="PANTHER" id="PTHR48101:SF4">
    <property type="entry name" value="METHYLMALONYL-COA MUTASE, MITOCHONDRIAL"/>
    <property type="match status" value="1"/>
</dbReference>
<keyword evidence="3" id="KW-1185">Reference proteome</keyword>
<sequence length="205" mass="23414">MKRKDFSNLEITVQDKKDTIFEHEQYVAGIAPNLRGIHATMYFQIPLETKISTNSFSKANVAPENEIATFLAESLNFIQKGINSNTKIDKIVSELSFETKIGKNHFDEIAKMRAVRMLWSKLIKQFNPKNQSSFALDINATIETSFDAFQAIFGGCQCVISGDKKHLFFQEETRILKTIDPWAGSTYVEKMTEEIATKAWLLFEK</sequence>
<gene>
    <name evidence="2" type="ORF">E2488_03215</name>
</gene>
<dbReference type="Gene3D" id="3.20.20.240">
    <property type="entry name" value="Methylmalonyl-CoA mutase"/>
    <property type="match status" value="2"/>
</dbReference>
<dbReference type="AlphaFoldDB" id="A0A4Y8AWK3"/>
<name>A0A4Y8AWK3_9FLAO</name>
<evidence type="ECO:0000313" key="2">
    <source>
        <dbReference type="EMBL" id="TEW76871.1"/>
    </source>
</evidence>
<dbReference type="Pfam" id="PF01642">
    <property type="entry name" value="MM_CoA_mutase"/>
    <property type="match status" value="2"/>
</dbReference>
<protein>
    <recommendedName>
        <fullName evidence="1">Methylmalonyl-CoA mutase alpha/beta chain catalytic domain-containing protein</fullName>
    </recommendedName>
</protein>
<dbReference type="GO" id="GO:0019678">
    <property type="term" value="P:propionate metabolic process, methylmalonyl pathway"/>
    <property type="evidence" value="ECO:0007669"/>
    <property type="project" value="TreeGrafter"/>
</dbReference>
<dbReference type="GO" id="GO:0031419">
    <property type="term" value="F:cobalamin binding"/>
    <property type="evidence" value="ECO:0007669"/>
    <property type="project" value="InterPro"/>
</dbReference>
<feature type="domain" description="Methylmalonyl-CoA mutase alpha/beta chain catalytic" evidence="1">
    <location>
        <begin position="166"/>
        <end position="205"/>
    </location>
</feature>
<accession>A0A4Y8AWK3</accession>
<dbReference type="GO" id="GO:0004494">
    <property type="term" value="F:methylmalonyl-CoA mutase activity"/>
    <property type="evidence" value="ECO:0007669"/>
    <property type="project" value="TreeGrafter"/>
</dbReference>
<dbReference type="RefSeq" id="WP_134246881.1">
    <property type="nucleotide sequence ID" value="NZ_SNQI01000001.1"/>
</dbReference>
<dbReference type="InterPro" id="IPR006099">
    <property type="entry name" value="MeMalonylCoA_mutase_a/b_cat"/>
</dbReference>
<proteinExistence type="predicted"/>
<dbReference type="EMBL" id="SNQI01000001">
    <property type="protein sequence ID" value="TEW76871.1"/>
    <property type="molecule type" value="Genomic_DNA"/>
</dbReference>
<comment type="caution">
    <text evidence="2">The sequence shown here is derived from an EMBL/GenBank/DDBJ whole genome shotgun (WGS) entry which is preliminary data.</text>
</comment>
<dbReference type="GO" id="GO:0005737">
    <property type="term" value="C:cytoplasm"/>
    <property type="evidence" value="ECO:0007669"/>
    <property type="project" value="TreeGrafter"/>
</dbReference>
<organism evidence="2 3">
    <name type="scientific">Gramella jeungdoensis</name>
    <dbReference type="NCBI Taxonomy" id="708091"/>
    <lineage>
        <taxon>Bacteria</taxon>
        <taxon>Pseudomonadati</taxon>
        <taxon>Bacteroidota</taxon>
        <taxon>Flavobacteriia</taxon>
        <taxon>Flavobacteriales</taxon>
        <taxon>Flavobacteriaceae</taxon>
        <taxon>Christiangramia</taxon>
    </lineage>
</organism>
<dbReference type="Proteomes" id="UP000298517">
    <property type="component" value="Unassembled WGS sequence"/>
</dbReference>
<evidence type="ECO:0000259" key="1">
    <source>
        <dbReference type="Pfam" id="PF01642"/>
    </source>
</evidence>
<dbReference type="OrthoDB" id="1439512at2"/>
<evidence type="ECO:0000313" key="3">
    <source>
        <dbReference type="Proteomes" id="UP000298517"/>
    </source>
</evidence>
<dbReference type="SUPFAM" id="SSF51703">
    <property type="entry name" value="Cobalamin (vitamin B12)-dependent enzymes"/>
    <property type="match status" value="1"/>
</dbReference>
<reference evidence="2 3" key="1">
    <citation type="journal article" date="2011" name="J. Microbiol.">
        <title>Gramella jeungdoensis sp. nov., isolated from a solar saltern in Korea.</title>
        <authorList>
            <person name="Joung Y."/>
            <person name="Kim H."/>
            <person name="Jang T."/>
            <person name="Ahn T.S."/>
            <person name="Joh K."/>
        </authorList>
    </citation>
    <scope>NUCLEOTIDE SEQUENCE [LARGE SCALE GENOMIC DNA]</scope>
    <source>
        <strain evidence="2 3">KCTC 23123</strain>
    </source>
</reference>
<dbReference type="InterPro" id="IPR016176">
    <property type="entry name" value="Cbl-dep_enz_cat"/>
</dbReference>
<dbReference type="PANTHER" id="PTHR48101">
    <property type="entry name" value="METHYLMALONYL-COA MUTASE, MITOCHONDRIAL-RELATED"/>
    <property type="match status" value="1"/>
</dbReference>